<organism evidence="2 3">
    <name type="scientific">Marinomonas piezotolerans</name>
    <dbReference type="NCBI Taxonomy" id="2213058"/>
    <lineage>
        <taxon>Bacteria</taxon>
        <taxon>Pseudomonadati</taxon>
        <taxon>Pseudomonadota</taxon>
        <taxon>Gammaproteobacteria</taxon>
        <taxon>Oceanospirillales</taxon>
        <taxon>Oceanospirillaceae</taxon>
        <taxon>Marinomonas</taxon>
    </lineage>
</organism>
<protein>
    <recommendedName>
        <fullName evidence="1">DUF58 domain-containing protein</fullName>
    </recommendedName>
</protein>
<dbReference type="PANTHER" id="PTHR33608">
    <property type="entry name" value="BLL2464 PROTEIN"/>
    <property type="match status" value="1"/>
</dbReference>
<sequence length="296" mass="33094">MQDLISPASPELTASHLRALAPLAKVLGRATNTAPPKTRLGASLSKQKGHGVELYEVRPYHTNDEVRHMDWRITARTGSPHTRVYTEEKEHSSHLCISLSDNAYFGTSTTFLSTRLIQVGALIGWRSQFKREQIGLSLSGQPTIKRIKDWAFFSDSLAKLTNVSNRGSCEYSFQAEIPNNIRSSSIIILSDQLHITHAGHNALVQLAQHNRVVWISVEDDQTFQLPPGNYTLKAQNKLLTSELHANDIATTAKQYQRKQQELDATLASMGIRRFVFDVNDSPVSIARQLLTRGIIQ</sequence>
<dbReference type="EMBL" id="QKRA01000009">
    <property type="protein sequence ID" value="RDL43154.1"/>
    <property type="molecule type" value="Genomic_DNA"/>
</dbReference>
<gene>
    <name evidence="2" type="ORF">DN730_15720</name>
</gene>
<dbReference type="PANTHER" id="PTHR33608:SF12">
    <property type="entry name" value="DUF58 DOMAIN-CONTAINING PROTEIN"/>
    <property type="match status" value="1"/>
</dbReference>
<evidence type="ECO:0000313" key="2">
    <source>
        <dbReference type="EMBL" id="RDL43154.1"/>
    </source>
</evidence>
<name>A0A370U5U9_9GAMM</name>
<dbReference type="InterPro" id="IPR002881">
    <property type="entry name" value="DUF58"/>
</dbReference>
<keyword evidence="3" id="KW-1185">Reference proteome</keyword>
<dbReference type="OrthoDB" id="9812729at2"/>
<evidence type="ECO:0000313" key="3">
    <source>
        <dbReference type="Proteomes" id="UP000254326"/>
    </source>
</evidence>
<proteinExistence type="predicted"/>
<reference evidence="2 3" key="1">
    <citation type="submission" date="2018-06" db="EMBL/GenBank/DDBJ databases">
        <title>Marinomonas sp. YLB-05 draft genome sequence.</title>
        <authorList>
            <person name="Yu L."/>
            <person name="Tang X."/>
        </authorList>
    </citation>
    <scope>NUCLEOTIDE SEQUENCE [LARGE SCALE GENOMIC DNA]</scope>
    <source>
        <strain evidence="2 3">YLB-05</strain>
    </source>
</reference>
<evidence type="ECO:0000259" key="1">
    <source>
        <dbReference type="Pfam" id="PF01882"/>
    </source>
</evidence>
<dbReference type="RefSeq" id="WP_115469105.1">
    <property type="nucleotide sequence ID" value="NZ_QKRA01000009.1"/>
</dbReference>
<feature type="domain" description="DUF58" evidence="1">
    <location>
        <begin position="56"/>
        <end position="259"/>
    </location>
</feature>
<dbReference type="AlphaFoldDB" id="A0A370U5U9"/>
<comment type="caution">
    <text evidence="2">The sequence shown here is derived from an EMBL/GenBank/DDBJ whole genome shotgun (WGS) entry which is preliminary data.</text>
</comment>
<accession>A0A370U5U9</accession>
<dbReference type="Pfam" id="PF01882">
    <property type="entry name" value="DUF58"/>
    <property type="match status" value="1"/>
</dbReference>
<dbReference type="Proteomes" id="UP000254326">
    <property type="component" value="Unassembled WGS sequence"/>
</dbReference>